<protein>
    <recommendedName>
        <fullName evidence="1">CHK kinase-like domain-containing protein</fullName>
    </recommendedName>
</protein>
<feature type="domain" description="CHK kinase-like" evidence="1">
    <location>
        <begin position="122"/>
        <end position="310"/>
    </location>
</feature>
<dbReference type="InterPro" id="IPR004119">
    <property type="entry name" value="EcKL"/>
</dbReference>
<reference evidence="2 3" key="1">
    <citation type="journal article" date="2024" name="Insects">
        <title>An Improved Chromosome-Level Genome Assembly of the Firefly Pyrocoelia pectoralis.</title>
        <authorList>
            <person name="Fu X."/>
            <person name="Meyer-Rochow V.B."/>
            <person name="Ballantyne L."/>
            <person name="Zhu X."/>
        </authorList>
    </citation>
    <scope>NUCLEOTIDE SEQUENCE [LARGE SCALE GENOMIC DNA]</scope>
    <source>
        <strain evidence="2">XCY_ONT2</strain>
    </source>
</reference>
<dbReference type="Gene3D" id="3.90.1200.10">
    <property type="match status" value="1"/>
</dbReference>
<dbReference type="SMART" id="SM00587">
    <property type="entry name" value="CHK"/>
    <property type="match status" value="1"/>
</dbReference>
<proteinExistence type="predicted"/>
<accession>A0AAN7ZJ19</accession>
<dbReference type="SUPFAM" id="SSF56112">
    <property type="entry name" value="Protein kinase-like (PK-like)"/>
    <property type="match status" value="1"/>
</dbReference>
<evidence type="ECO:0000259" key="1">
    <source>
        <dbReference type="SMART" id="SM00587"/>
    </source>
</evidence>
<dbReference type="InterPro" id="IPR015897">
    <property type="entry name" value="CHK_kinase-like"/>
</dbReference>
<evidence type="ECO:0000313" key="2">
    <source>
        <dbReference type="EMBL" id="KAK5640988.1"/>
    </source>
</evidence>
<dbReference type="PANTHER" id="PTHR11012">
    <property type="entry name" value="PROTEIN KINASE-LIKE DOMAIN-CONTAINING"/>
    <property type="match status" value="1"/>
</dbReference>
<dbReference type="EMBL" id="JAVRBK010000007">
    <property type="protein sequence ID" value="KAK5640988.1"/>
    <property type="molecule type" value="Genomic_DNA"/>
</dbReference>
<dbReference type="AlphaFoldDB" id="A0AAN7ZJ19"/>
<sequence length="341" mass="39711">MEPVVSKQFLKTALEKHFSRDIQILSCLSNNVTSSGENFASEVKRITITFSFKNEREVQTLSIIAKYVPENEYLIDFINETGFFDNEIGIYENVLPKIGQLDYKEKLAPRFYYSTIKRTPSVLIEDLSALNYKVMPRQKGLDMMHCLLVLDKLAYFHAASYALHEQDPSIFIKYNQVMFGRGGQVLELINACYGELIKTCKNYPILYQYEDKLKSSKDKIMSMVSNVNSIKSNFKVLNHGDCWINNIMFYYTSGGRVMDVAFVDFQSPCFGSNCLDLHHFLASSPQLDVKEKHKDLLDHYFEGLLKYLRKLHIEDEPTREDFDEDIRAMAFYGKYFRELFQ</sequence>
<dbReference type="Pfam" id="PF02958">
    <property type="entry name" value="EcKL"/>
    <property type="match status" value="1"/>
</dbReference>
<gene>
    <name evidence="2" type="ORF">RI129_009535</name>
</gene>
<organism evidence="2 3">
    <name type="scientific">Pyrocoelia pectoralis</name>
    <dbReference type="NCBI Taxonomy" id="417401"/>
    <lineage>
        <taxon>Eukaryota</taxon>
        <taxon>Metazoa</taxon>
        <taxon>Ecdysozoa</taxon>
        <taxon>Arthropoda</taxon>
        <taxon>Hexapoda</taxon>
        <taxon>Insecta</taxon>
        <taxon>Pterygota</taxon>
        <taxon>Neoptera</taxon>
        <taxon>Endopterygota</taxon>
        <taxon>Coleoptera</taxon>
        <taxon>Polyphaga</taxon>
        <taxon>Elateriformia</taxon>
        <taxon>Elateroidea</taxon>
        <taxon>Lampyridae</taxon>
        <taxon>Lampyrinae</taxon>
        <taxon>Pyrocoelia</taxon>
    </lineage>
</organism>
<dbReference type="Proteomes" id="UP001329430">
    <property type="component" value="Chromosome 7"/>
</dbReference>
<dbReference type="InterPro" id="IPR011009">
    <property type="entry name" value="Kinase-like_dom_sf"/>
</dbReference>
<keyword evidence="3" id="KW-1185">Reference proteome</keyword>
<name>A0AAN7ZJ19_9COLE</name>
<evidence type="ECO:0000313" key="3">
    <source>
        <dbReference type="Proteomes" id="UP001329430"/>
    </source>
</evidence>
<comment type="caution">
    <text evidence="2">The sequence shown here is derived from an EMBL/GenBank/DDBJ whole genome shotgun (WGS) entry which is preliminary data.</text>
</comment>
<dbReference type="PANTHER" id="PTHR11012:SF56">
    <property type="entry name" value="CHK KINASE-LIKE DOMAIN-CONTAINING PROTEIN-RELATED"/>
    <property type="match status" value="1"/>
</dbReference>